<gene>
    <name evidence="6" type="ORF">H8B15_19910</name>
</gene>
<accession>A0ABR7MRK0</accession>
<evidence type="ECO:0000256" key="1">
    <source>
        <dbReference type="ARBA" id="ARBA00022741"/>
    </source>
</evidence>
<dbReference type="Gene3D" id="3.40.50.300">
    <property type="entry name" value="P-loop containing nucleotide triphosphate hydrolases"/>
    <property type="match status" value="1"/>
</dbReference>
<reference evidence="6 7" key="1">
    <citation type="submission" date="2020-08" db="EMBL/GenBank/DDBJ databases">
        <title>Hymenobacter sp.</title>
        <authorList>
            <person name="Kim M.K."/>
        </authorList>
    </citation>
    <scope>NUCLEOTIDE SEQUENCE [LARGE SCALE GENOMIC DNA]</scope>
    <source>
        <strain evidence="6 7">BT507</strain>
    </source>
</reference>
<keyword evidence="3" id="KW-0347">Helicase</keyword>
<keyword evidence="7" id="KW-1185">Reference proteome</keyword>
<keyword evidence="4" id="KW-0067">ATP-binding</keyword>
<dbReference type="Pfam" id="PF00580">
    <property type="entry name" value="UvrD-helicase"/>
    <property type="match status" value="1"/>
</dbReference>
<dbReference type="InterPro" id="IPR027417">
    <property type="entry name" value="P-loop_NTPase"/>
</dbReference>
<evidence type="ECO:0000259" key="5">
    <source>
        <dbReference type="Pfam" id="PF00580"/>
    </source>
</evidence>
<dbReference type="InterPro" id="IPR014016">
    <property type="entry name" value="UvrD-like_ATP-bd"/>
</dbReference>
<dbReference type="PANTHER" id="PTHR11070">
    <property type="entry name" value="UVRD / RECB / PCRA DNA HELICASE FAMILY MEMBER"/>
    <property type="match status" value="1"/>
</dbReference>
<keyword evidence="1" id="KW-0547">Nucleotide-binding</keyword>
<evidence type="ECO:0000256" key="2">
    <source>
        <dbReference type="ARBA" id="ARBA00022801"/>
    </source>
</evidence>
<evidence type="ECO:0000313" key="6">
    <source>
        <dbReference type="EMBL" id="MBC6613197.1"/>
    </source>
</evidence>
<proteinExistence type="predicted"/>
<dbReference type="EMBL" id="JACSCY010000025">
    <property type="protein sequence ID" value="MBC6613197.1"/>
    <property type="molecule type" value="Genomic_DNA"/>
</dbReference>
<keyword evidence="2" id="KW-0378">Hydrolase</keyword>
<comment type="caution">
    <text evidence="6">The sequence shown here is derived from an EMBL/GenBank/DDBJ whole genome shotgun (WGS) entry which is preliminary data.</text>
</comment>
<sequence>MLANHILKFITYFCNKAESKVQELDYLAIVSDAKAREFVTKHYALIERNCRELLARMKRAEVPISHEFYLKLFQLSKPRLAADIILFDEGQDASEVMLDIFFKQPATKVIVGDTHQQIYGWRHAVNSLEKTDFQEQQLSTSFRFQAPIAQLATQVLAWKTKLGVGPQLTVTGAGKVTDGNTTRAIIGRTNLQLLLKAIEYVRQHRQQLRRVYFEGHIQSYTYADEGASLYDVLALYNG</sequence>
<evidence type="ECO:0000256" key="3">
    <source>
        <dbReference type="ARBA" id="ARBA00022806"/>
    </source>
</evidence>
<dbReference type="Proteomes" id="UP000622017">
    <property type="component" value="Unassembled WGS sequence"/>
</dbReference>
<evidence type="ECO:0000313" key="7">
    <source>
        <dbReference type="Proteomes" id="UP000622017"/>
    </source>
</evidence>
<evidence type="ECO:0000256" key="4">
    <source>
        <dbReference type="ARBA" id="ARBA00022840"/>
    </source>
</evidence>
<feature type="domain" description="UvrD-like helicase ATP-binding" evidence="5">
    <location>
        <begin position="82"/>
        <end position="127"/>
    </location>
</feature>
<dbReference type="InterPro" id="IPR000212">
    <property type="entry name" value="DNA_helicase_UvrD/REP"/>
</dbReference>
<dbReference type="RefSeq" id="WP_187321412.1">
    <property type="nucleotide sequence ID" value="NZ_JACSCY010000025.1"/>
</dbReference>
<protein>
    <submittedName>
        <fullName evidence="6">UvrD-helicase domain-containing protein</fullName>
    </submittedName>
</protein>
<organism evidence="6 7">
    <name type="scientific">Hymenobacter citatus</name>
    <dbReference type="NCBI Taxonomy" id="2763506"/>
    <lineage>
        <taxon>Bacteria</taxon>
        <taxon>Pseudomonadati</taxon>
        <taxon>Bacteroidota</taxon>
        <taxon>Cytophagia</taxon>
        <taxon>Cytophagales</taxon>
        <taxon>Hymenobacteraceae</taxon>
        <taxon>Hymenobacter</taxon>
    </lineage>
</organism>
<dbReference type="PANTHER" id="PTHR11070:SF30">
    <property type="entry name" value="F-BOX DNA HELICASE 1"/>
    <property type="match status" value="1"/>
</dbReference>
<dbReference type="SUPFAM" id="SSF52540">
    <property type="entry name" value="P-loop containing nucleoside triphosphate hydrolases"/>
    <property type="match status" value="1"/>
</dbReference>
<name>A0ABR7MRK0_9BACT</name>